<feature type="region of interest" description="Disordered" evidence="9">
    <location>
        <begin position="301"/>
        <end position="367"/>
    </location>
</feature>
<dbReference type="EMBL" id="NCKV01000824">
    <property type="protein sequence ID" value="RWS29642.1"/>
    <property type="molecule type" value="Genomic_DNA"/>
</dbReference>
<dbReference type="GO" id="GO:0000785">
    <property type="term" value="C:chromatin"/>
    <property type="evidence" value="ECO:0007669"/>
    <property type="project" value="TreeGrafter"/>
</dbReference>
<dbReference type="VEuPathDB" id="VectorBase:LDEU002400"/>
<evidence type="ECO:0000256" key="3">
    <source>
        <dbReference type="ARBA" id="ARBA00022723"/>
    </source>
</evidence>
<feature type="region of interest" description="Disordered" evidence="9">
    <location>
        <begin position="709"/>
        <end position="855"/>
    </location>
</feature>
<dbReference type="GO" id="GO:0000118">
    <property type="term" value="C:histone deacetylase complex"/>
    <property type="evidence" value="ECO:0007669"/>
    <property type="project" value="TreeGrafter"/>
</dbReference>
<feature type="region of interest" description="Disordered" evidence="9">
    <location>
        <begin position="1127"/>
        <end position="1150"/>
    </location>
</feature>
<name>A0A443SQ76_9ACAR</name>
<dbReference type="InterPro" id="IPR045109">
    <property type="entry name" value="LSDs-like"/>
</dbReference>
<comment type="subcellular location">
    <subcellularLocation>
        <location evidence="2">Nucleus</location>
    </subcellularLocation>
</comment>
<feature type="compositionally biased region" description="Polar residues" evidence="9">
    <location>
        <begin position="352"/>
        <end position="367"/>
    </location>
</feature>
<feature type="compositionally biased region" description="Low complexity" evidence="9">
    <location>
        <begin position="649"/>
        <end position="665"/>
    </location>
</feature>
<dbReference type="InterPro" id="IPR003347">
    <property type="entry name" value="JmjC_dom"/>
</dbReference>
<organism evidence="11 12">
    <name type="scientific">Leptotrombidium deliense</name>
    <dbReference type="NCBI Taxonomy" id="299467"/>
    <lineage>
        <taxon>Eukaryota</taxon>
        <taxon>Metazoa</taxon>
        <taxon>Ecdysozoa</taxon>
        <taxon>Arthropoda</taxon>
        <taxon>Chelicerata</taxon>
        <taxon>Arachnida</taxon>
        <taxon>Acari</taxon>
        <taxon>Acariformes</taxon>
        <taxon>Trombidiformes</taxon>
        <taxon>Prostigmata</taxon>
        <taxon>Anystina</taxon>
        <taxon>Parasitengona</taxon>
        <taxon>Trombiculoidea</taxon>
        <taxon>Trombiculidae</taxon>
        <taxon>Leptotrombidium</taxon>
    </lineage>
</organism>
<comment type="catalytic activity">
    <reaction evidence="8">
        <text>N(6),N(6)-dimethyl-L-lysyl(9)-[histone H3] + 2 2-oxoglutarate + 2 O2 = L-lysyl(9)-[histone H3] + 2 formaldehyde + 2 succinate + 2 CO2</text>
        <dbReference type="Rhea" id="RHEA:60188"/>
        <dbReference type="Rhea" id="RHEA-COMP:15541"/>
        <dbReference type="Rhea" id="RHEA-COMP:15546"/>
        <dbReference type="ChEBI" id="CHEBI:15379"/>
        <dbReference type="ChEBI" id="CHEBI:16526"/>
        <dbReference type="ChEBI" id="CHEBI:16810"/>
        <dbReference type="ChEBI" id="CHEBI:16842"/>
        <dbReference type="ChEBI" id="CHEBI:29969"/>
        <dbReference type="ChEBI" id="CHEBI:30031"/>
        <dbReference type="ChEBI" id="CHEBI:61976"/>
        <dbReference type="EC" id="1.14.11.65"/>
    </reaction>
</comment>
<dbReference type="Proteomes" id="UP000288716">
    <property type="component" value="Unassembled WGS sequence"/>
</dbReference>
<comment type="caution">
    <text evidence="11">The sequence shown here is derived from an EMBL/GenBank/DDBJ whole genome shotgun (WGS) entry which is preliminary data.</text>
</comment>
<evidence type="ECO:0000256" key="5">
    <source>
        <dbReference type="ARBA" id="ARBA00023004"/>
    </source>
</evidence>
<feature type="compositionally biased region" description="Polar residues" evidence="9">
    <location>
        <begin position="334"/>
        <end position="345"/>
    </location>
</feature>
<evidence type="ECO:0000256" key="6">
    <source>
        <dbReference type="ARBA" id="ARBA00023242"/>
    </source>
</evidence>
<dbReference type="FunFam" id="2.60.120.650:FF:000004">
    <property type="entry name" value="Putative lysine-specific demethylase 3B"/>
    <property type="match status" value="1"/>
</dbReference>
<accession>A0A443SQ76</accession>
<evidence type="ECO:0000256" key="7">
    <source>
        <dbReference type="ARBA" id="ARBA00038951"/>
    </source>
</evidence>
<evidence type="ECO:0000256" key="4">
    <source>
        <dbReference type="ARBA" id="ARBA00023002"/>
    </source>
</evidence>
<keyword evidence="12" id="KW-1185">Reference proteome</keyword>
<dbReference type="PANTHER" id="PTHR12549:SF38">
    <property type="entry name" value="JMJC DOMAIN-CONTAINING HISTONE DEMETHYLASE 2, ISOFORM A"/>
    <property type="match status" value="1"/>
</dbReference>
<dbReference type="EC" id="1.14.11.65" evidence="7"/>
<evidence type="ECO:0000256" key="2">
    <source>
        <dbReference type="ARBA" id="ARBA00004123"/>
    </source>
</evidence>
<dbReference type="GO" id="GO:0006357">
    <property type="term" value="P:regulation of transcription by RNA polymerase II"/>
    <property type="evidence" value="ECO:0007669"/>
    <property type="project" value="TreeGrafter"/>
</dbReference>
<dbReference type="OrthoDB" id="1667110at2759"/>
<sequence length="1658" mass="185822">MERFEKERLEKEAREMQQRLAVQQHFDTSLRIANQKVIISNCTLFADARIAMQRIAEGFNPHPFVKIANTPVSSHSMALSSNVVAKRCDKDKSSSAIDTHNLAEAKYQRDHEKWISQQRALSAHPPLQPPSPSLQRQNKLSAVENPHLESYVRKPSSSPVNNVNQSPKLGVPRANSEQNFSLYGYQPFQHSYITPAQLKENSKVKSSVVHASGHSTNFSPLVAQRSMVNTSRMTPVYGEKREPSPLMDRSVTPGSRNSTVIGRPPSLSPKQFHPKVSQERISPHLYQTHVGAFKPYENQALSAPPAHQSSSPGLTGSRGGTPLPISSPMLPTPNHMSQEQPQNLVKSEAKNRQQPQHQSLNSAMSRQHFSSAMIQHLPEQRHSVPSHRTTASPTYSLMQGLIPNTNFTTAATTSHQTSIISSISTHPRMPFTTSLAQQAPGYPLPTTTLDRNPQAAGITRGLPYNRPTVTPNINECQPKNSEIAQPKVNHFDGHQRVFNQELVIHRTTPSLSDLSRKPPIVATPRVVVAPVHSPYGPPPGRGLPVNMQSSVVPMSSPPAAHSGVVALDLHNKRRSPVDAAVSKRSKKDEPLLPTAAHSVNTVHKMDDVSELVSCKPETVINSDEHQNTQKKNGVSVSDATLEKISSDNDTTQSSVSSVLTTDSSSPKFHPKLKKAWLQRHSDEDKVELNSNVASVSVKSMPSHCVNKANIQIKEENNKEEPINGSMNVKDNKEEAKDDEETSSASEAEPVEKSSVSKDNKKTARKRAINAGKEKESKRQKRNSTECETDEELTNKKEDKKKRGKEKEGKSNQKRGRKPKSIKKEAKDSKDTKDSKKKSLNNQIEKPSLSHLKKTGQPFLQNGPCCDVAPKLPRCRECKPTQRNKKIANIFCRFYWYRKIRFNKSAVITSAGFSEPKDAESSDLRLWLPPENPKTSLTVEQCKFLISHVGDQFCDLVKQEQQALKLHVGEDKTVTWKRVVQGVREMCDVCETTLFNIHWVCQKCGFVICIDCYKARKENSVKEEANPQKERDKYQWLLCANRQPHEQDKLVMTQIIAGNALCEVGELLHKVRKEWNIPFSCSCVSDTHKNSNGISQHLITAVSKCFKENEGQMPNGVKDKRSALVNGVTPALKGDSENNTLTGYSSESGSSPLSWLADVALNSSRKLGTSNNSTDDDKDSPKDVDGEDESHYSTLRELLIRPTNNKNGKETKVDTTKKIAEESVTGERQTKSDTGEVKEKIDEKALQYFTRRYVPIRNSDGLPSRTCTLEETKKKYPNVAHSWYCNGRLLALCDPKQKQNLPLFQEQWRRGQAVLVQNVHKHINTGLWNADEFNRNLGDTKNDLVNCKTGIVLPKIAMKKFWDGFESLSKRMKDEDNDYLLLKLKDWPPGDDFSDILPDHFSDLMKNLPLAQYTDRNGPFNLAGRLPECFVRPDLGPKTYIAYGSPNNPDKGTTNLHLDISDAVNVMMYVGTLKGQKGDDYFQKCLKAIDDGGCDELMKKRVREKNVKIGALWHIYDARDADKIRDLLNKVAQERGETLAPHHDPIHDQSWYLDDHLRRRLHEEYGVDGYAIAQCLGDAVFIPAGAPHQVRNLQSCIKIANDFVSPENVAQCFNLTQEFRQLSDTHMNHEDKLQIKNIIYHAVKDALASLSNTDNQDTE</sequence>
<feature type="region of interest" description="Disordered" evidence="9">
    <location>
        <begin position="1164"/>
        <end position="1190"/>
    </location>
</feature>
<gene>
    <name evidence="11" type="ORF">B4U80_11163</name>
</gene>
<dbReference type="GO" id="GO:0031490">
    <property type="term" value="F:chromatin DNA binding"/>
    <property type="evidence" value="ECO:0007669"/>
    <property type="project" value="TreeGrafter"/>
</dbReference>
<comment type="cofactor">
    <cofactor evidence="1">
        <name>Fe(2+)</name>
        <dbReference type="ChEBI" id="CHEBI:29033"/>
    </cofactor>
</comment>
<evidence type="ECO:0000256" key="1">
    <source>
        <dbReference type="ARBA" id="ARBA00001954"/>
    </source>
</evidence>
<dbReference type="STRING" id="299467.A0A443SQ76"/>
<feature type="region of interest" description="Disordered" evidence="9">
    <location>
        <begin position="573"/>
        <end position="592"/>
    </location>
</feature>
<dbReference type="GO" id="GO:0046872">
    <property type="term" value="F:metal ion binding"/>
    <property type="evidence" value="ECO:0007669"/>
    <property type="project" value="UniProtKB-KW"/>
</dbReference>
<evidence type="ECO:0000256" key="8">
    <source>
        <dbReference type="ARBA" id="ARBA00047648"/>
    </source>
</evidence>
<reference evidence="11 12" key="1">
    <citation type="journal article" date="2018" name="Gigascience">
        <title>Genomes of trombidid mites reveal novel predicted allergens and laterally-transferred genes associated with secondary metabolism.</title>
        <authorList>
            <person name="Dong X."/>
            <person name="Chaisiri K."/>
            <person name="Xia D."/>
            <person name="Armstrong S.D."/>
            <person name="Fang Y."/>
            <person name="Donnelly M.J."/>
            <person name="Kadowaki T."/>
            <person name="McGarry J.W."/>
            <person name="Darby A.C."/>
            <person name="Makepeace B.L."/>
        </authorList>
    </citation>
    <scope>NUCLEOTIDE SEQUENCE [LARGE SCALE GENOMIC DNA]</scope>
    <source>
        <strain evidence="11">UoL-UT</strain>
    </source>
</reference>
<keyword evidence="5" id="KW-0408">Iron</keyword>
<keyword evidence="4" id="KW-0560">Oxidoreductase</keyword>
<proteinExistence type="predicted"/>
<dbReference type="SUPFAM" id="SSF51197">
    <property type="entry name" value="Clavaminate synthase-like"/>
    <property type="match status" value="1"/>
</dbReference>
<dbReference type="PROSITE" id="PS51184">
    <property type="entry name" value="JMJC"/>
    <property type="match status" value="1"/>
</dbReference>
<feature type="region of interest" description="Disordered" evidence="9">
    <location>
        <begin position="644"/>
        <end position="669"/>
    </location>
</feature>
<feature type="compositionally biased region" description="Basic residues" evidence="9">
    <location>
        <begin position="811"/>
        <end position="820"/>
    </location>
</feature>
<evidence type="ECO:0000259" key="10">
    <source>
        <dbReference type="PROSITE" id="PS51184"/>
    </source>
</evidence>
<dbReference type="PANTHER" id="PTHR12549">
    <property type="entry name" value="JMJC DOMAIN-CONTAINING HISTONE DEMETHYLATION PROTEIN"/>
    <property type="match status" value="1"/>
</dbReference>
<feature type="region of interest" description="Disordered" evidence="9">
    <location>
        <begin position="236"/>
        <end position="272"/>
    </location>
</feature>
<feature type="domain" description="JmjC" evidence="10">
    <location>
        <begin position="1414"/>
        <end position="1619"/>
    </location>
</feature>
<feature type="compositionally biased region" description="Basic and acidic residues" evidence="9">
    <location>
        <begin position="821"/>
        <end position="833"/>
    </location>
</feature>
<dbReference type="Gene3D" id="2.60.120.650">
    <property type="entry name" value="Cupin"/>
    <property type="match status" value="1"/>
</dbReference>
<feature type="region of interest" description="Disordered" evidence="9">
    <location>
        <begin position="118"/>
        <end position="139"/>
    </location>
</feature>
<dbReference type="GO" id="GO:0003712">
    <property type="term" value="F:transcription coregulator activity"/>
    <property type="evidence" value="ECO:0007669"/>
    <property type="project" value="TreeGrafter"/>
</dbReference>
<feature type="compositionally biased region" description="Basic and acidic residues" evidence="9">
    <location>
        <begin position="712"/>
        <end position="721"/>
    </location>
</feature>
<dbReference type="Pfam" id="PF02373">
    <property type="entry name" value="JmjC"/>
    <property type="match status" value="1"/>
</dbReference>
<dbReference type="GO" id="GO:0140683">
    <property type="term" value="F:histone H3K9me/H3K9me2 demethylase activity"/>
    <property type="evidence" value="ECO:0007669"/>
    <property type="project" value="UniProtKB-EC"/>
</dbReference>
<keyword evidence="6" id="KW-0539">Nucleus</keyword>
<dbReference type="SMART" id="SM00558">
    <property type="entry name" value="JmjC"/>
    <property type="match status" value="1"/>
</dbReference>
<evidence type="ECO:0000256" key="9">
    <source>
        <dbReference type="SAM" id="MobiDB-lite"/>
    </source>
</evidence>
<evidence type="ECO:0000313" key="11">
    <source>
        <dbReference type="EMBL" id="RWS29642.1"/>
    </source>
</evidence>
<protein>
    <recommendedName>
        <fullName evidence="7">[histone H3]-dimethyl-L-lysine(9) demethylase</fullName>
        <ecNumber evidence="7">1.14.11.65</ecNumber>
    </recommendedName>
</protein>
<feature type="compositionally biased region" description="Basic and acidic residues" evidence="9">
    <location>
        <begin position="749"/>
        <end position="761"/>
    </location>
</feature>
<evidence type="ECO:0000313" key="12">
    <source>
        <dbReference type="Proteomes" id="UP000288716"/>
    </source>
</evidence>
<keyword evidence="3" id="KW-0479">Metal-binding</keyword>